<dbReference type="GO" id="GO:0005829">
    <property type="term" value="C:cytosol"/>
    <property type="evidence" value="ECO:0007669"/>
    <property type="project" value="TreeGrafter"/>
</dbReference>
<evidence type="ECO:0000256" key="15">
    <source>
        <dbReference type="RuleBase" id="RU000439"/>
    </source>
</evidence>
<keyword evidence="5 10" id="KW-0560">Oxidoreductase</keyword>
<dbReference type="HAMAP" id="MF_00394">
    <property type="entry name" value="NAD_Glyc3P_dehydrog"/>
    <property type="match status" value="1"/>
</dbReference>
<accession>A0A1H3BKI9</accession>
<keyword evidence="4 10" id="KW-0521">NADP</keyword>
<feature type="domain" description="Glycerol-3-phosphate dehydrogenase NAD-dependent C-terminal" evidence="17">
    <location>
        <begin position="174"/>
        <end position="309"/>
    </location>
</feature>
<comment type="similarity">
    <text evidence="1 10 14">Belongs to the NAD-dependent glycerol-3-phosphate dehydrogenase family.</text>
</comment>
<dbReference type="SUPFAM" id="SSF51735">
    <property type="entry name" value="NAD(P)-binding Rossmann-fold domains"/>
    <property type="match status" value="1"/>
</dbReference>
<dbReference type="Gene3D" id="3.40.50.720">
    <property type="entry name" value="NAD(P)-binding Rossmann-like Domain"/>
    <property type="match status" value="1"/>
</dbReference>
<feature type="binding site" evidence="12">
    <location>
        <begin position="249"/>
        <end position="250"/>
    </location>
    <ligand>
        <name>substrate</name>
    </ligand>
</feature>
<dbReference type="NCBIfam" id="NF000942">
    <property type="entry name" value="PRK00094.1-4"/>
    <property type="match status" value="1"/>
</dbReference>
<feature type="binding site" evidence="10">
    <location>
        <position position="250"/>
    </location>
    <ligand>
        <name>sn-glycerol 3-phosphate</name>
        <dbReference type="ChEBI" id="CHEBI:57597"/>
    </ligand>
</feature>
<dbReference type="InterPro" id="IPR013328">
    <property type="entry name" value="6PGD_dom2"/>
</dbReference>
<evidence type="ECO:0000256" key="9">
    <source>
        <dbReference type="ARBA" id="ARBA00023264"/>
    </source>
</evidence>
<keyword evidence="2 10" id="KW-0444">Lipid biosynthesis</keyword>
<feature type="binding site" evidence="10">
    <location>
        <position position="238"/>
    </location>
    <ligand>
        <name>sn-glycerol 3-phosphate</name>
        <dbReference type="ChEBI" id="CHEBI:57597"/>
    </ligand>
</feature>
<keyword evidence="7 10" id="KW-0443">Lipid metabolism</keyword>
<feature type="binding site" evidence="10">
    <location>
        <position position="185"/>
    </location>
    <ligand>
        <name>sn-glycerol 3-phosphate</name>
        <dbReference type="ChEBI" id="CHEBI:57597"/>
    </ligand>
</feature>
<dbReference type="InterPro" id="IPR008927">
    <property type="entry name" value="6-PGluconate_DH-like_C_sf"/>
</dbReference>
<evidence type="ECO:0000256" key="3">
    <source>
        <dbReference type="ARBA" id="ARBA00022741"/>
    </source>
</evidence>
<dbReference type="GO" id="GO:0006650">
    <property type="term" value="P:glycerophospholipid metabolic process"/>
    <property type="evidence" value="ECO:0007669"/>
    <property type="project" value="UniProtKB-UniRule"/>
</dbReference>
<evidence type="ECO:0000313" key="19">
    <source>
        <dbReference type="Proteomes" id="UP000183400"/>
    </source>
</evidence>
<dbReference type="PIRSF" id="PIRSF000114">
    <property type="entry name" value="Glycerol-3-P_dh"/>
    <property type="match status" value="1"/>
</dbReference>
<name>A0A1H3BKI9_9RHOB</name>
<dbReference type="PROSITE" id="PS00957">
    <property type="entry name" value="NAD_G3PDH"/>
    <property type="match status" value="1"/>
</dbReference>
<evidence type="ECO:0000256" key="13">
    <source>
        <dbReference type="PIRSR" id="PIRSR000114-3"/>
    </source>
</evidence>
<dbReference type="Gene3D" id="1.10.1040.10">
    <property type="entry name" value="N-(1-d-carboxylethyl)-l-norvaline Dehydrogenase, domain 2"/>
    <property type="match status" value="1"/>
</dbReference>
<keyword evidence="19" id="KW-1185">Reference proteome</keyword>
<comment type="catalytic activity">
    <reaction evidence="10 15">
        <text>sn-glycerol 3-phosphate + NADP(+) = dihydroxyacetone phosphate + NADPH + H(+)</text>
        <dbReference type="Rhea" id="RHEA:11096"/>
        <dbReference type="ChEBI" id="CHEBI:15378"/>
        <dbReference type="ChEBI" id="CHEBI:57597"/>
        <dbReference type="ChEBI" id="CHEBI:57642"/>
        <dbReference type="ChEBI" id="CHEBI:57783"/>
        <dbReference type="ChEBI" id="CHEBI:58349"/>
        <dbReference type="EC" id="1.1.1.94"/>
    </reaction>
</comment>
<keyword evidence="9 10" id="KW-1208">Phospholipid metabolism</keyword>
<evidence type="ECO:0000256" key="2">
    <source>
        <dbReference type="ARBA" id="ARBA00022516"/>
    </source>
</evidence>
<dbReference type="NCBIfam" id="NF000940">
    <property type="entry name" value="PRK00094.1-2"/>
    <property type="match status" value="1"/>
</dbReference>
<evidence type="ECO:0000259" key="17">
    <source>
        <dbReference type="Pfam" id="PF07479"/>
    </source>
</evidence>
<evidence type="ECO:0000256" key="8">
    <source>
        <dbReference type="ARBA" id="ARBA00023209"/>
    </source>
</evidence>
<dbReference type="PANTHER" id="PTHR11728">
    <property type="entry name" value="GLYCEROL-3-PHOSPHATE DEHYDROGENASE"/>
    <property type="match status" value="1"/>
</dbReference>
<dbReference type="PANTHER" id="PTHR11728:SF1">
    <property type="entry name" value="GLYCEROL-3-PHOSPHATE DEHYDROGENASE [NAD(+)] 2, CHLOROPLASTIC"/>
    <property type="match status" value="1"/>
</dbReference>
<feature type="binding site" evidence="10">
    <location>
        <position position="249"/>
    </location>
    <ligand>
        <name>NADPH</name>
        <dbReference type="ChEBI" id="CHEBI:57783"/>
    </ligand>
</feature>
<evidence type="ECO:0000256" key="6">
    <source>
        <dbReference type="ARBA" id="ARBA00023027"/>
    </source>
</evidence>
<dbReference type="Pfam" id="PF07479">
    <property type="entry name" value="NAD_Gly3P_dh_C"/>
    <property type="match status" value="1"/>
</dbReference>
<feature type="binding site" evidence="10">
    <location>
        <position position="130"/>
    </location>
    <ligand>
        <name>sn-glycerol 3-phosphate</name>
        <dbReference type="ChEBI" id="CHEBI:57597"/>
    </ligand>
</feature>
<keyword evidence="3 10" id="KW-0547">Nucleotide-binding</keyword>
<dbReference type="Pfam" id="PF01210">
    <property type="entry name" value="NAD_Gly3P_dh_N"/>
    <property type="match status" value="1"/>
</dbReference>
<dbReference type="GO" id="GO:0046167">
    <property type="term" value="P:glycerol-3-phosphate biosynthetic process"/>
    <property type="evidence" value="ECO:0007669"/>
    <property type="project" value="UniProtKB-UniRule"/>
</dbReference>
<evidence type="ECO:0000256" key="5">
    <source>
        <dbReference type="ARBA" id="ARBA00023002"/>
    </source>
</evidence>
<evidence type="ECO:0000313" key="18">
    <source>
        <dbReference type="EMBL" id="SDX41854.1"/>
    </source>
</evidence>
<feature type="binding site" evidence="10">
    <location>
        <position position="249"/>
    </location>
    <ligand>
        <name>sn-glycerol 3-phosphate</name>
        <dbReference type="ChEBI" id="CHEBI:57597"/>
    </ligand>
</feature>
<evidence type="ECO:0000256" key="11">
    <source>
        <dbReference type="PIRSR" id="PIRSR000114-1"/>
    </source>
</evidence>
<feature type="binding site" evidence="10">
    <location>
        <position position="270"/>
    </location>
    <ligand>
        <name>NADPH</name>
        <dbReference type="ChEBI" id="CHEBI:57783"/>
    </ligand>
</feature>
<evidence type="ECO:0000256" key="14">
    <source>
        <dbReference type="RuleBase" id="RU000437"/>
    </source>
</evidence>
<comment type="caution">
    <text evidence="10">Lacks conserved residue(s) required for the propagation of feature annotation.</text>
</comment>
<dbReference type="Proteomes" id="UP000183400">
    <property type="component" value="Unassembled WGS sequence"/>
</dbReference>
<dbReference type="EC" id="1.1.1.94" evidence="10"/>
<feature type="binding site" evidence="13">
    <location>
        <position position="134"/>
    </location>
    <ligand>
        <name>NAD(+)</name>
        <dbReference type="ChEBI" id="CHEBI:57540"/>
    </ligand>
</feature>
<feature type="binding site" evidence="10">
    <location>
        <position position="11"/>
    </location>
    <ligand>
        <name>NADPH</name>
        <dbReference type="ChEBI" id="CHEBI:57783"/>
    </ligand>
</feature>
<feature type="binding site" evidence="10">
    <location>
        <position position="102"/>
    </location>
    <ligand>
        <name>NADPH</name>
        <dbReference type="ChEBI" id="CHEBI:57783"/>
    </ligand>
</feature>
<feature type="binding site" evidence="10">
    <location>
        <position position="30"/>
    </location>
    <ligand>
        <name>NADPH</name>
        <dbReference type="ChEBI" id="CHEBI:57783"/>
    </ligand>
</feature>
<dbReference type="GO" id="GO:0051287">
    <property type="term" value="F:NAD binding"/>
    <property type="evidence" value="ECO:0007669"/>
    <property type="project" value="InterPro"/>
</dbReference>
<dbReference type="InterPro" id="IPR006109">
    <property type="entry name" value="G3P_DH_NAD-dep_C"/>
</dbReference>
<gene>
    <name evidence="10" type="primary">gpsA</name>
    <name evidence="18" type="ORF">SAMN05444358_105202</name>
</gene>
<sequence>MSVSVLGSGAFGSALAISLAGQGPVTLWARDAEQARQMQQTRENSGRLPGVTLPANISVTAEFEHAMQAEVILLAVPMQKLRDALSVHTERLSGKMLVACCKGIEMTSGVGPIAVITQTVPDAHPALLTGPSFADDIARGLPTALTLACADATLGEDLQQELTTANLRLYRTTDTVGAELGGALKNVMAIGCGAAIGAGLGDSARAALITRGFAEMQRFAALRGAQPDTLMGLSGLGDLVLTCTSELSRNYRFGLSLGLNKPFDSATTVEGVATAQAVSKIAATEGLDMPISTTVAKLSSGAYSVTDAIQALLGRPLKEE</sequence>
<evidence type="ECO:0000259" key="16">
    <source>
        <dbReference type="Pfam" id="PF01210"/>
    </source>
</evidence>
<keyword evidence="10" id="KW-0963">Cytoplasm</keyword>
<feature type="binding site" evidence="10">
    <location>
        <position position="134"/>
    </location>
    <ligand>
        <name>NADPH</name>
        <dbReference type="ChEBI" id="CHEBI:57783"/>
    </ligand>
</feature>
<feature type="binding site" evidence="13">
    <location>
        <begin position="7"/>
        <end position="12"/>
    </location>
    <ligand>
        <name>NAD(+)</name>
        <dbReference type="ChEBI" id="CHEBI:57540"/>
    </ligand>
</feature>
<keyword evidence="8 10" id="KW-0594">Phospholipid biosynthesis</keyword>
<feature type="binding site" evidence="13">
    <location>
        <position position="249"/>
    </location>
    <ligand>
        <name>NAD(+)</name>
        <dbReference type="ChEBI" id="CHEBI:57540"/>
    </ligand>
</feature>
<dbReference type="InterPro" id="IPR006168">
    <property type="entry name" value="G3P_DH_NAD-dep"/>
</dbReference>
<reference evidence="19" key="1">
    <citation type="submission" date="2016-10" db="EMBL/GenBank/DDBJ databases">
        <authorList>
            <person name="Varghese N."/>
            <person name="Submissions S."/>
        </authorList>
    </citation>
    <scope>NUCLEOTIDE SEQUENCE [LARGE SCALE GENOMIC DNA]</scope>
    <source>
        <strain evidence="19">DSM 27839</strain>
    </source>
</reference>
<evidence type="ECO:0000256" key="1">
    <source>
        <dbReference type="ARBA" id="ARBA00011009"/>
    </source>
</evidence>
<comment type="subcellular location">
    <subcellularLocation>
        <location evidence="10">Cytoplasm</location>
    </subcellularLocation>
</comment>
<dbReference type="EMBL" id="FNNP01000005">
    <property type="protein sequence ID" value="SDX41854.1"/>
    <property type="molecule type" value="Genomic_DNA"/>
</dbReference>
<evidence type="ECO:0000256" key="4">
    <source>
        <dbReference type="ARBA" id="ARBA00022857"/>
    </source>
</evidence>
<evidence type="ECO:0000256" key="12">
    <source>
        <dbReference type="PIRSR" id="PIRSR000114-2"/>
    </source>
</evidence>
<feature type="binding site" evidence="10">
    <location>
        <position position="269"/>
    </location>
    <ligand>
        <name>NADPH</name>
        <dbReference type="ChEBI" id="CHEBI:57783"/>
    </ligand>
</feature>
<dbReference type="SUPFAM" id="SSF48179">
    <property type="entry name" value="6-phosphogluconate dehydrogenase C-terminal domain-like"/>
    <property type="match status" value="1"/>
</dbReference>
<dbReference type="GO" id="GO:0046168">
    <property type="term" value="P:glycerol-3-phosphate catabolic process"/>
    <property type="evidence" value="ECO:0007669"/>
    <property type="project" value="InterPro"/>
</dbReference>
<keyword evidence="6 10" id="KW-0520">NAD</keyword>
<dbReference type="RefSeq" id="WP_074737578.1">
    <property type="nucleotide sequence ID" value="NZ_FNNP01000005.1"/>
</dbReference>
<feature type="binding site" evidence="10">
    <location>
        <position position="132"/>
    </location>
    <ligand>
        <name>sn-glycerol 3-phosphate</name>
        <dbReference type="ChEBI" id="CHEBI:57597"/>
    </ligand>
</feature>
<dbReference type="STRING" id="985054.SAMN05444358_105202"/>
<dbReference type="GO" id="GO:0141153">
    <property type="term" value="F:glycerol-3-phosphate dehydrogenase (NADP+) activity"/>
    <property type="evidence" value="ECO:0007669"/>
    <property type="project" value="RHEA"/>
</dbReference>
<dbReference type="GO" id="GO:0008654">
    <property type="term" value="P:phospholipid biosynthetic process"/>
    <property type="evidence" value="ECO:0007669"/>
    <property type="project" value="UniProtKB-KW"/>
</dbReference>
<dbReference type="GO" id="GO:0005975">
    <property type="term" value="P:carbohydrate metabolic process"/>
    <property type="evidence" value="ECO:0007669"/>
    <property type="project" value="InterPro"/>
</dbReference>
<comment type="function">
    <text evidence="10">Catalyzes the reduction of the glycolytic intermediate dihydroxyacetone phosphate (DHAP) to sn-glycerol 3-phosphate (G3P), the key precursor for phospholipid synthesis.</text>
</comment>
<evidence type="ECO:0000256" key="10">
    <source>
        <dbReference type="HAMAP-Rule" id="MF_00394"/>
    </source>
</evidence>
<dbReference type="InterPro" id="IPR036291">
    <property type="entry name" value="NAD(P)-bd_dom_sf"/>
</dbReference>
<dbReference type="AlphaFoldDB" id="A0A1H3BKI9"/>
<dbReference type="UniPathway" id="UPA00940"/>
<dbReference type="GO" id="GO:0141152">
    <property type="term" value="F:glycerol-3-phosphate dehydrogenase (NAD+) activity"/>
    <property type="evidence" value="ECO:0007669"/>
    <property type="project" value="RHEA"/>
</dbReference>
<feature type="binding site" evidence="10">
    <location>
        <position position="102"/>
    </location>
    <ligand>
        <name>sn-glycerol 3-phosphate</name>
        <dbReference type="ChEBI" id="CHEBI:57597"/>
    </ligand>
</feature>
<comment type="pathway">
    <text evidence="10">Membrane lipid metabolism; glycerophospholipid metabolism.</text>
</comment>
<dbReference type="PRINTS" id="PR00077">
    <property type="entry name" value="GPDHDRGNASE"/>
</dbReference>
<feature type="binding site" evidence="12">
    <location>
        <position position="102"/>
    </location>
    <ligand>
        <name>substrate</name>
    </ligand>
</feature>
<dbReference type="FunFam" id="3.40.50.720:FF:000019">
    <property type="entry name" value="Glycerol-3-phosphate dehydrogenase [NAD(P)+]"/>
    <property type="match status" value="1"/>
</dbReference>
<protein>
    <recommendedName>
        <fullName evidence="10">Glycerol-3-phosphate dehydrogenase [NAD(P)+]</fullName>
        <ecNumber evidence="10">1.1.1.94</ecNumber>
    </recommendedName>
    <alternativeName>
        <fullName evidence="10">NAD(P)(+)-dependent glycerol-3-phosphate dehydrogenase</fullName>
    </alternativeName>
    <alternativeName>
        <fullName evidence="10">NAD(P)H-dependent dihydroxyacetone-phosphate reductase</fullName>
    </alternativeName>
</protein>
<organism evidence="18 19">
    <name type="scientific">Ruegeria halocynthiae</name>
    <dbReference type="NCBI Taxonomy" id="985054"/>
    <lineage>
        <taxon>Bacteria</taxon>
        <taxon>Pseudomonadati</taxon>
        <taxon>Pseudomonadota</taxon>
        <taxon>Alphaproteobacteria</taxon>
        <taxon>Rhodobacterales</taxon>
        <taxon>Roseobacteraceae</taxon>
        <taxon>Ruegeria</taxon>
    </lineage>
</organism>
<dbReference type="InterPro" id="IPR011128">
    <property type="entry name" value="G3P_DH_NAD-dep_N"/>
</dbReference>
<feature type="active site" description="Proton acceptor" evidence="10 11">
    <location>
        <position position="185"/>
    </location>
</feature>
<feature type="domain" description="Glycerol-3-phosphate dehydrogenase NAD-dependent N-terminal" evidence="16">
    <location>
        <begin position="3"/>
        <end position="153"/>
    </location>
</feature>
<proteinExistence type="inferred from homology"/>
<evidence type="ECO:0000256" key="7">
    <source>
        <dbReference type="ARBA" id="ARBA00023098"/>
    </source>
</evidence>
<comment type="catalytic activity">
    <reaction evidence="10">
        <text>sn-glycerol 3-phosphate + NAD(+) = dihydroxyacetone phosphate + NADH + H(+)</text>
        <dbReference type="Rhea" id="RHEA:11092"/>
        <dbReference type="ChEBI" id="CHEBI:15378"/>
        <dbReference type="ChEBI" id="CHEBI:57540"/>
        <dbReference type="ChEBI" id="CHEBI:57597"/>
        <dbReference type="ChEBI" id="CHEBI:57642"/>
        <dbReference type="ChEBI" id="CHEBI:57945"/>
        <dbReference type="EC" id="1.1.1.94"/>
    </reaction>
</comment>
<dbReference type="OrthoDB" id="9812273at2"/>
<feature type="binding site" evidence="10">
    <location>
        <position position="248"/>
    </location>
    <ligand>
        <name>sn-glycerol 3-phosphate</name>
        <dbReference type="ChEBI" id="CHEBI:57597"/>
    </ligand>
</feature>